<accession>A0A543IVA0</accession>
<dbReference type="PANTHER" id="PTHR48100">
    <property type="entry name" value="BROAD-SPECIFICITY PHOSPHATASE YOR283W-RELATED"/>
    <property type="match status" value="1"/>
</dbReference>
<dbReference type="InterPro" id="IPR013078">
    <property type="entry name" value="His_Pase_superF_clade-1"/>
</dbReference>
<evidence type="ECO:0000313" key="3">
    <source>
        <dbReference type="EMBL" id="TQM74481.1"/>
    </source>
</evidence>
<dbReference type="GO" id="GO:0005737">
    <property type="term" value="C:cytoplasm"/>
    <property type="evidence" value="ECO:0007669"/>
    <property type="project" value="TreeGrafter"/>
</dbReference>
<gene>
    <name evidence="3" type="ORF">FHX40_1157</name>
</gene>
<sequence>MSRRVVCWRHGQTRWNVEHRFQGHTDIELDETGVAQAARAASLLASLKPSLIVSSDLRRAYDTAAHLARLTGLDINVDKDLRERSGGDWEGLTSQEIKERWPHEYAIWSIPNGEPASAVATRVADAIRRWAERIEEDQVLVVVSHGAAIRFGLAHLLGLPEELWHALGGLSNCSWSVVEQGRSGWRLMEHNAGTLPEPVRSDDIAVQTEET</sequence>
<feature type="active site" description="Tele-phosphohistidine intermediate" evidence="1">
    <location>
        <position position="10"/>
    </location>
</feature>
<dbReference type="SMART" id="SM00855">
    <property type="entry name" value="PGAM"/>
    <property type="match status" value="1"/>
</dbReference>
<name>A0A543IVA0_9ACTN</name>
<proteinExistence type="predicted"/>
<dbReference type="GO" id="GO:0016791">
    <property type="term" value="F:phosphatase activity"/>
    <property type="evidence" value="ECO:0007669"/>
    <property type="project" value="TreeGrafter"/>
</dbReference>
<keyword evidence="4" id="KW-1185">Reference proteome</keyword>
<dbReference type="AlphaFoldDB" id="A0A543IVA0"/>
<feature type="active site" description="Proton donor/acceptor" evidence="1">
    <location>
        <position position="83"/>
    </location>
</feature>
<dbReference type="EMBL" id="VFPQ01000001">
    <property type="protein sequence ID" value="TQM74481.1"/>
    <property type="molecule type" value="Genomic_DNA"/>
</dbReference>
<feature type="binding site" evidence="2">
    <location>
        <begin position="9"/>
        <end position="16"/>
    </location>
    <ligand>
        <name>substrate</name>
    </ligand>
</feature>
<dbReference type="RefSeq" id="WP_142258647.1">
    <property type="nucleotide sequence ID" value="NZ_BMPV01000003.1"/>
</dbReference>
<dbReference type="Proteomes" id="UP000319213">
    <property type="component" value="Unassembled WGS sequence"/>
</dbReference>
<dbReference type="InterPro" id="IPR029033">
    <property type="entry name" value="His_PPase_superfam"/>
</dbReference>
<dbReference type="Pfam" id="PF00300">
    <property type="entry name" value="His_Phos_1"/>
    <property type="match status" value="1"/>
</dbReference>
<dbReference type="SUPFAM" id="SSF53254">
    <property type="entry name" value="Phosphoglycerate mutase-like"/>
    <property type="match status" value="1"/>
</dbReference>
<reference evidence="3 4" key="1">
    <citation type="submission" date="2019-06" db="EMBL/GenBank/DDBJ databases">
        <title>Sequencing the genomes of 1000 actinobacteria strains.</title>
        <authorList>
            <person name="Klenk H.-P."/>
        </authorList>
    </citation>
    <scope>NUCLEOTIDE SEQUENCE [LARGE SCALE GENOMIC DNA]</scope>
    <source>
        <strain evidence="3 4">DSM 43186</strain>
    </source>
</reference>
<dbReference type="OrthoDB" id="9781415at2"/>
<dbReference type="InterPro" id="IPR050275">
    <property type="entry name" value="PGM_Phosphatase"/>
</dbReference>
<evidence type="ECO:0000256" key="2">
    <source>
        <dbReference type="PIRSR" id="PIRSR613078-2"/>
    </source>
</evidence>
<dbReference type="Gene3D" id="3.40.50.1240">
    <property type="entry name" value="Phosphoglycerate mutase-like"/>
    <property type="match status" value="1"/>
</dbReference>
<evidence type="ECO:0000256" key="1">
    <source>
        <dbReference type="PIRSR" id="PIRSR613078-1"/>
    </source>
</evidence>
<protein>
    <submittedName>
        <fullName evidence="3">Putative phosphoglycerate mutase</fullName>
    </submittedName>
</protein>
<organism evidence="3 4">
    <name type="scientific">Thermopolyspora flexuosa</name>
    <dbReference type="NCBI Taxonomy" id="103836"/>
    <lineage>
        <taxon>Bacteria</taxon>
        <taxon>Bacillati</taxon>
        <taxon>Actinomycetota</taxon>
        <taxon>Actinomycetes</taxon>
        <taxon>Streptosporangiales</taxon>
        <taxon>Streptosporangiaceae</taxon>
        <taxon>Thermopolyspora</taxon>
    </lineage>
</organism>
<feature type="binding site" evidence="2">
    <location>
        <position position="59"/>
    </location>
    <ligand>
        <name>substrate</name>
    </ligand>
</feature>
<comment type="caution">
    <text evidence="3">The sequence shown here is derived from an EMBL/GenBank/DDBJ whole genome shotgun (WGS) entry which is preliminary data.</text>
</comment>
<evidence type="ECO:0000313" key="4">
    <source>
        <dbReference type="Proteomes" id="UP000319213"/>
    </source>
</evidence>
<dbReference type="PANTHER" id="PTHR48100:SF62">
    <property type="entry name" value="GLUCOSYL-3-PHOSPHOGLYCERATE PHOSPHATASE"/>
    <property type="match status" value="1"/>
</dbReference>
<dbReference type="CDD" id="cd07067">
    <property type="entry name" value="HP_PGM_like"/>
    <property type="match status" value="1"/>
</dbReference>